<comment type="caution">
    <text evidence="2">The sequence shown here is derived from an EMBL/GenBank/DDBJ whole genome shotgun (WGS) entry which is preliminary data.</text>
</comment>
<feature type="chain" id="PRO_5040794411" evidence="1">
    <location>
        <begin position="25"/>
        <end position="104"/>
    </location>
</feature>
<keyword evidence="1" id="KW-0732">Signal</keyword>
<organism evidence="2 3">
    <name type="scientific">Lentinula lateritia</name>
    <dbReference type="NCBI Taxonomy" id="40482"/>
    <lineage>
        <taxon>Eukaryota</taxon>
        <taxon>Fungi</taxon>
        <taxon>Dikarya</taxon>
        <taxon>Basidiomycota</taxon>
        <taxon>Agaricomycotina</taxon>
        <taxon>Agaricomycetes</taxon>
        <taxon>Agaricomycetidae</taxon>
        <taxon>Agaricales</taxon>
        <taxon>Marasmiineae</taxon>
        <taxon>Omphalotaceae</taxon>
        <taxon>Lentinula</taxon>
    </lineage>
</organism>
<proteinExistence type="predicted"/>
<evidence type="ECO:0000313" key="2">
    <source>
        <dbReference type="EMBL" id="KAJ4473424.1"/>
    </source>
</evidence>
<dbReference type="AlphaFoldDB" id="A0A9W9DJG3"/>
<name>A0A9W9DJG3_9AGAR</name>
<evidence type="ECO:0000256" key="1">
    <source>
        <dbReference type="SAM" id="SignalP"/>
    </source>
</evidence>
<evidence type="ECO:0000313" key="3">
    <source>
        <dbReference type="Proteomes" id="UP001150238"/>
    </source>
</evidence>
<reference evidence="2" key="2">
    <citation type="journal article" date="2023" name="Proc. Natl. Acad. Sci. U.S.A.">
        <title>A global phylogenomic analysis of the shiitake genus Lentinula.</title>
        <authorList>
            <person name="Sierra-Patev S."/>
            <person name="Min B."/>
            <person name="Naranjo-Ortiz M."/>
            <person name="Looney B."/>
            <person name="Konkel Z."/>
            <person name="Slot J.C."/>
            <person name="Sakamoto Y."/>
            <person name="Steenwyk J.L."/>
            <person name="Rokas A."/>
            <person name="Carro J."/>
            <person name="Camarero S."/>
            <person name="Ferreira P."/>
            <person name="Molpeceres G."/>
            <person name="Ruiz-Duenas F.J."/>
            <person name="Serrano A."/>
            <person name="Henrissat B."/>
            <person name="Drula E."/>
            <person name="Hughes K.W."/>
            <person name="Mata J.L."/>
            <person name="Ishikawa N.K."/>
            <person name="Vargas-Isla R."/>
            <person name="Ushijima S."/>
            <person name="Smith C.A."/>
            <person name="Donoghue J."/>
            <person name="Ahrendt S."/>
            <person name="Andreopoulos W."/>
            <person name="He G."/>
            <person name="LaButti K."/>
            <person name="Lipzen A."/>
            <person name="Ng V."/>
            <person name="Riley R."/>
            <person name="Sandor L."/>
            <person name="Barry K."/>
            <person name="Martinez A.T."/>
            <person name="Xiao Y."/>
            <person name="Gibbons J.G."/>
            <person name="Terashima K."/>
            <person name="Grigoriev I.V."/>
            <person name="Hibbett D."/>
        </authorList>
    </citation>
    <scope>NUCLEOTIDE SEQUENCE</scope>
    <source>
        <strain evidence="2">Sp2 HRB7682 ss15</strain>
    </source>
</reference>
<feature type="signal peptide" evidence="1">
    <location>
        <begin position="1"/>
        <end position="24"/>
    </location>
</feature>
<accession>A0A9W9DJG3</accession>
<dbReference type="EMBL" id="JANVFS010000025">
    <property type="protein sequence ID" value="KAJ4473424.1"/>
    <property type="molecule type" value="Genomic_DNA"/>
</dbReference>
<dbReference type="Proteomes" id="UP001150238">
    <property type="component" value="Unassembled WGS sequence"/>
</dbReference>
<sequence>MYMIHPRSVFAVALVIGSASSILAVPIDTTVVVDGARLDSVPKIPQSSASVSCLAHLHDTSERPHDVLVTRRADSDTLPRDLSILIETKNRRSNKASLISHLAQ</sequence>
<protein>
    <submittedName>
        <fullName evidence="2">Uncharacterized protein</fullName>
    </submittedName>
</protein>
<gene>
    <name evidence="2" type="ORF">C8J55DRAFT_519463</name>
</gene>
<reference evidence="2" key="1">
    <citation type="submission" date="2022-08" db="EMBL/GenBank/DDBJ databases">
        <authorList>
            <consortium name="DOE Joint Genome Institute"/>
            <person name="Min B."/>
            <person name="Riley R."/>
            <person name="Sierra-Patev S."/>
            <person name="Naranjo-Ortiz M."/>
            <person name="Looney B."/>
            <person name="Konkel Z."/>
            <person name="Slot J.C."/>
            <person name="Sakamoto Y."/>
            <person name="Steenwyk J.L."/>
            <person name="Rokas A."/>
            <person name="Carro J."/>
            <person name="Camarero S."/>
            <person name="Ferreira P."/>
            <person name="Molpeceres G."/>
            <person name="Ruiz-Duenas F.J."/>
            <person name="Serrano A."/>
            <person name="Henrissat B."/>
            <person name="Drula E."/>
            <person name="Hughes K.W."/>
            <person name="Mata J.L."/>
            <person name="Ishikawa N.K."/>
            <person name="Vargas-Isla R."/>
            <person name="Ushijima S."/>
            <person name="Smith C.A."/>
            <person name="Ahrendt S."/>
            <person name="Andreopoulos W."/>
            <person name="He G."/>
            <person name="Labutti K."/>
            <person name="Lipzen A."/>
            <person name="Ng V."/>
            <person name="Sandor L."/>
            <person name="Barry K."/>
            <person name="Martinez A.T."/>
            <person name="Xiao Y."/>
            <person name="Gibbons J.G."/>
            <person name="Terashima K."/>
            <person name="Hibbett D.S."/>
            <person name="Grigoriev I.V."/>
        </authorList>
    </citation>
    <scope>NUCLEOTIDE SEQUENCE</scope>
    <source>
        <strain evidence="2">Sp2 HRB7682 ss15</strain>
    </source>
</reference>